<evidence type="ECO:0000259" key="1">
    <source>
        <dbReference type="PROSITE" id="PS51385"/>
    </source>
</evidence>
<gene>
    <name evidence="2" type="ORF">S03H2_20049</name>
</gene>
<feature type="non-terminal residue" evidence="2">
    <location>
        <position position="226"/>
    </location>
</feature>
<protein>
    <recommendedName>
        <fullName evidence="1">YjeF N-terminal domain-containing protein</fullName>
    </recommendedName>
</protein>
<sequence>MISYKELRVLDSNSEYYGITQLKLMESAGKGVADFVNKINSGNNNIIIFCGLGNNGGDGFVAARYLSELSNVTVFIIGKENNIKTDISRSNFDKLKNLNVKIYDIDKVNDIYKLLKENDIIIDSMLGIGVSGKLREPIFSIVKKINSMREKLIFSVDVPSGINCGNSVIPHYTITFHDKKEGMTKFNSGEINIVDIGIPEQADKYVGTGELQVYYPRSEKQSHKGE</sequence>
<dbReference type="NCBIfam" id="TIGR00197">
    <property type="entry name" value="yjeF_nterm"/>
    <property type="match status" value="1"/>
</dbReference>
<comment type="caution">
    <text evidence="2">The sequence shown here is derived from an EMBL/GenBank/DDBJ whole genome shotgun (WGS) entry which is preliminary data.</text>
</comment>
<dbReference type="SUPFAM" id="SSF64153">
    <property type="entry name" value="YjeF N-terminal domain-like"/>
    <property type="match status" value="1"/>
</dbReference>
<dbReference type="InterPro" id="IPR004443">
    <property type="entry name" value="YjeF_N_dom"/>
</dbReference>
<accession>X1FXD5</accession>
<dbReference type="Gene3D" id="3.40.50.10260">
    <property type="entry name" value="YjeF N-terminal domain"/>
    <property type="match status" value="1"/>
</dbReference>
<proteinExistence type="inferred from homology"/>
<dbReference type="AlphaFoldDB" id="X1FXD5"/>
<feature type="domain" description="YjeF N-terminal" evidence="1">
    <location>
        <begin position="7"/>
        <end position="204"/>
    </location>
</feature>
<dbReference type="Pfam" id="PF03853">
    <property type="entry name" value="YjeF_N"/>
    <property type="match status" value="1"/>
</dbReference>
<dbReference type="PROSITE" id="PS51385">
    <property type="entry name" value="YJEF_N"/>
    <property type="match status" value="1"/>
</dbReference>
<dbReference type="EMBL" id="BARU01010527">
    <property type="protein sequence ID" value="GAH33959.1"/>
    <property type="molecule type" value="Genomic_DNA"/>
</dbReference>
<dbReference type="HAMAP" id="MF_01966">
    <property type="entry name" value="NADHX_epimerase"/>
    <property type="match status" value="1"/>
</dbReference>
<dbReference type="InterPro" id="IPR036652">
    <property type="entry name" value="YjeF_N_dom_sf"/>
</dbReference>
<reference evidence="2" key="1">
    <citation type="journal article" date="2014" name="Front. Microbiol.">
        <title>High frequency of phylogenetically diverse reductive dehalogenase-homologous genes in deep subseafloor sedimentary metagenomes.</title>
        <authorList>
            <person name="Kawai M."/>
            <person name="Futagami T."/>
            <person name="Toyoda A."/>
            <person name="Takaki Y."/>
            <person name="Nishi S."/>
            <person name="Hori S."/>
            <person name="Arai W."/>
            <person name="Tsubouchi T."/>
            <person name="Morono Y."/>
            <person name="Uchiyama I."/>
            <person name="Ito T."/>
            <person name="Fujiyama A."/>
            <person name="Inagaki F."/>
            <person name="Takami H."/>
        </authorList>
    </citation>
    <scope>NUCLEOTIDE SEQUENCE</scope>
    <source>
        <strain evidence="2">Expedition CK06-06</strain>
    </source>
</reference>
<organism evidence="2">
    <name type="scientific">marine sediment metagenome</name>
    <dbReference type="NCBI Taxonomy" id="412755"/>
    <lineage>
        <taxon>unclassified sequences</taxon>
        <taxon>metagenomes</taxon>
        <taxon>ecological metagenomes</taxon>
    </lineage>
</organism>
<evidence type="ECO:0000313" key="2">
    <source>
        <dbReference type="EMBL" id="GAH33959.1"/>
    </source>
</evidence>
<name>X1FXD5_9ZZZZ</name>